<accession>A0A934VS07</accession>
<evidence type="ECO:0000313" key="2">
    <source>
        <dbReference type="Proteomes" id="UP000617628"/>
    </source>
</evidence>
<evidence type="ECO:0000313" key="1">
    <source>
        <dbReference type="EMBL" id="MBK1878168.1"/>
    </source>
</evidence>
<reference evidence="1" key="1">
    <citation type="submission" date="2021-01" db="EMBL/GenBank/DDBJ databases">
        <title>Modified the classification status of verrucomicrobia.</title>
        <authorList>
            <person name="Feng X."/>
        </authorList>
    </citation>
    <scope>NUCLEOTIDE SEQUENCE</scope>
    <source>
        <strain evidence="1">KCTC 13126</strain>
    </source>
</reference>
<name>A0A934VS07_9BACT</name>
<protein>
    <submittedName>
        <fullName evidence="1">Uncharacterized protein</fullName>
    </submittedName>
</protein>
<gene>
    <name evidence="1" type="ORF">JIN87_14915</name>
</gene>
<dbReference type="Proteomes" id="UP000617628">
    <property type="component" value="Unassembled WGS sequence"/>
</dbReference>
<dbReference type="AlphaFoldDB" id="A0A934VS07"/>
<organism evidence="1 2">
    <name type="scientific">Pelagicoccus mobilis</name>
    <dbReference type="NCBI Taxonomy" id="415221"/>
    <lineage>
        <taxon>Bacteria</taxon>
        <taxon>Pseudomonadati</taxon>
        <taxon>Verrucomicrobiota</taxon>
        <taxon>Opitutia</taxon>
        <taxon>Puniceicoccales</taxon>
        <taxon>Pelagicoccaceae</taxon>
        <taxon>Pelagicoccus</taxon>
    </lineage>
</organism>
<keyword evidence="2" id="KW-1185">Reference proteome</keyword>
<proteinExistence type="predicted"/>
<sequence length="235" mass="25606">MSDEGARAKVSSLAIVGRTRGEVRRLAAFDKKRHTVPDRACGATQAFLEKLCEEELSEEAEALFQSARERFGYKRREISLNVDSGFARLETKDFALELRYELDEEEPSEYVVETSVREVASRDLLESEAFNASVGSRFDCLRCGLAGGVSVESVIDAVEEEESGELSVDYPSDCSHCVVKIEGIAGEVFVDGVVLEVRCGKKASAGRLMESFERIGEQVFASAGLGELLSEGGLG</sequence>
<dbReference type="EMBL" id="JAENIL010000027">
    <property type="protein sequence ID" value="MBK1878168.1"/>
    <property type="molecule type" value="Genomic_DNA"/>
</dbReference>
<comment type="caution">
    <text evidence="1">The sequence shown here is derived from an EMBL/GenBank/DDBJ whole genome shotgun (WGS) entry which is preliminary data.</text>
</comment>
<dbReference type="RefSeq" id="WP_200356381.1">
    <property type="nucleotide sequence ID" value="NZ_JAENIL010000027.1"/>
</dbReference>